<accession>A0A4R0KV71</accession>
<comment type="caution">
    <text evidence="1">The sequence shown here is derived from an EMBL/GenBank/DDBJ whole genome shotgun (WGS) entry which is preliminary data.</text>
</comment>
<name>A0A4R0KV71_9ACTN</name>
<protein>
    <submittedName>
        <fullName evidence="1">Uncharacterized protein</fullName>
    </submittedName>
</protein>
<keyword evidence="2" id="KW-1185">Reference proteome</keyword>
<evidence type="ECO:0000313" key="1">
    <source>
        <dbReference type="EMBL" id="TCC64519.1"/>
    </source>
</evidence>
<evidence type="ECO:0000313" key="2">
    <source>
        <dbReference type="Proteomes" id="UP000291144"/>
    </source>
</evidence>
<dbReference type="EMBL" id="SJKB01000002">
    <property type="protein sequence ID" value="TCC64519.1"/>
    <property type="molecule type" value="Genomic_DNA"/>
</dbReference>
<organism evidence="1 2">
    <name type="scientific">Kribbella pittospori</name>
    <dbReference type="NCBI Taxonomy" id="722689"/>
    <lineage>
        <taxon>Bacteria</taxon>
        <taxon>Bacillati</taxon>
        <taxon>Actinomycetota</taxon>
        <taxon>Actinomycetes</taxon>
        <taxon>Propionibacteriales</taxon>
        <taxon>Kribbellaceae</taxon>
        <taxon>Kribbella</taxon>
    </lineage>
</organism>
<dbReference type="AlphaFoldDB" id="A0A4R0KV71"/>
<proteinExistence type="predicted"/>
<sequence>MEADLRRLATNGTWDAVIDTSAYEPIDVAGVTKTLADNFEQYVLVSTVSAYRDWPASAVDETAPL</sequence>
<dbReference type="RefSeq" id="WP_131353024.1">
    <property type="nucleotide sequence ID" value="NZ_SJKB01000002.1"/>
</dbReference>
<gene>
    <name evidence="1" type="ORF">E0H73_09030</name>
</gene>
<dbReference type="Proteomes" id="UP000291144">
    <property type="component" value="Unassembled WGS sequence"/>
</dbReference>
<reference evidence="1 2" key="1">
    <citation type="submission" date="2019-02" db="EMBL/GenBank/DDBJ databases">
        <title>Kribbella capetownensis sp. nov. and Kribbella speibonae sp. nov., isolated from soil.</title>
        <authorList>
            <person name="Curtis S.M."/>
            <person name="Norton I."/>
            <person name="Everest G.J."/>
            <person name="Meyers P.R."/>
        </authorList>
    </citation>
    <scope>NUCLEOTIDE SEQUENCE [LARGE SCALE GENOMIC DNA]</scope>
    <source>
        <strain evidence="1 2">NRRL B-24813</strain>
    </source>
</reference>
<dbReference type="OrthoDB" id="7941246at2"/>